<organism evidence="1">
    <name type="scientific">marine sediment metagenome</name>
    <dbReference type="NCBI Taxonomy" id="412755"/>
    <lineage>
        <taxon>unclassified sequences</taxon>
        <taxon>metagenomes</taxon>
        <taxon>ecological metagenomes</taxon>
    </lineage>
</organism>
<proteinExistence type="predicted"/>
<protein>
    <submittedName>
        <fullName evidence="1">Uncharacterized protein</fullName>
    </submittedName>
</protein>
<sequence length="81" mass="9053">MSKQMAIINEVGIGIRDVGKPVLWFTTTLMDKRAALNVFSWEEAAEIIKAYSLYEVHSLNGKPCEVEAGDGMMRYSGPVRM</sequence>
<gene>
    <name evidence="1" type="ORF">LCGC14_2750870</name>
</gene>
<dbReference type="AlphaFoldDB" id="A0A0F8ZNV0"/>
<comment type="caution">
    <text evidence="1">The sequence shown here is derived from an EMBL/GenBank/DDBJ whole genome shotgun (WGS) entry which is preliminary data.</text>
</comment>
<accession>A0A0F8ZNV0</accession>
<evidence type="ECO:0000313" key="1">
    <source>
        <dbReference type="EMBL" id="KKK87675.1"/>
    </source>
</evidence>
<dbReference type="EMBL" id="LAZR01050290">
    <property type="protein sequence ID" value="KKK87675.1"/>
    <property type="molecule type" value="Genomic_DNA"/>
</dbReference>
<name>A0A0F8ZNV0_9ZZZZ</name>
<reference evidence="1" key="1">
    <citation type="journal article" date="2015" name="Nature">
        <title>Complex archaea that bridge the gap between prokaryotes and eukaryotes.</title>
        <authorList>
            <person name="Spang A."/>
            <person name="Saw J.H."/>
            <person name="Jorgensen S.L."/>
            <person name="Zaremba-Niedzwiedzka K."/>
            <person name="Martijn J."/>
            <person name="Lind A.E."/>
            <person name="van Eijk R."/>
            <person name="Schleper C."/>
            <person name="Guy L."/>
            <person name="Ettema T.J."/>
        </authorList>
    </citation>
    <scope>NUCLEOTIDE SEQUENCE</scope>
</reference>